<evidence type="ECO:0000256" key="1">
    <source>
        <dbReference type="ARBA" id="ARBA00022679"/>
    </source>
</evidence>
<dbReference type="InterPro" id="IPR001296">
    <property type="entry name" value="Glyco_trans_1"/>
</dbReference>
<dbReference type="Pfam" id="PF13439">
    <property type="entry name" value="Glyco_transf_4"/>
    <property type="match status" value="1"/>
</dbReference>
<dbReference type="EMBL" id="MHIG01000035">
    <property type="protein sequence ID" value="OGY46191.1"/>
    <property type="molecule type" value="Genomic_DNA"/>
</dbReference>
<comment type="caution">
    <text evidence="4">The sequence shown here is derived from an EMBL/GenBank/DDBJ whole genome shotgun (WGS) entry which is preliminary data.</text>
</comment>
<dbReference type="PANTHER" id="PTHR46401:SF2">
    <property type="entry name" value="GLYCOSYLTRANSFERASE WBBK-RELATED"/>
    <property type="match status" value="1"/>
</dbReference>
<evidence type="ECO:0008006" key="6">
    <source>
        <dbReference type="Google" id="ProtNLM"/>
    </source>
</evidence>
<protein>
    <recommendedName>
        <fullName evidence="6">Glycosyl transferase family 1 domain-containing protein</fullName>
    </recommendedName>
</protein>
<dbReference type="Pfam" id="PF00534">
    <property type="entry name" value="Glycos_transf_1"/>
    <property type="match status" value="1"/>
</dbReference>
<evidence type="ECO:0000259" key="2">
    <source>
        <dbReference type="Pfam" id="PF00534"/>
    </source>
</evidence>
<dbReference type="PANTHER" id="PTHR46401">
    <property type="entry name" value="GLYCOSYLTRANSFERASE WBBK-RELATED"/>
    <property type="match status" value="1"/>
</dbReference>
<dbReference type="AlphaFoldDB" id="A0A1G1Y1T6"/>
<organism evidence="4 5">
    <name type="scientific">Candidatus Buchananbacteria bacterium RIFCSPHIGHO2_01_FULL_47_11b</name>
    <dbReference type="NCBI Taxonomy" id="1797537"/>
    <lineage>
        <taxon>Bacteria</taxon>
        <taxon>Candidatus Buchananiibacteriota</taxon>
    </lineage>
</organism>
<reference evidence="4 5" key="1">
    <citation type="journal article" date="2016" name="Nat. Commun.">
        <title>Thousands of microbial genomes shed light on interconnected biogeochemical processes in an aquifer system.</title>
        <authorList>
            <person name="Anantharaman K."/>
            <person name="Brown C.T."/>
            <person name="Hug L.A."/>
            <person name="Sharon I."/>
            <person name="Castelle C.J."/>
            <person name="Probst A.J."/>
            <person name="Thomas B.C."/>
            <person name="Singh A."/>
            <person name="Wilkins M.J."/>
            <person name="Karaoz U."/>
            <person name="Brodie E.L."/>
            <person name="Williams K.H."/>
            <person name="Hubbard S.S."/>
            <person name="Banfield J.F."/>
        </authorList>
    </citation>
    <scope>NUCLEOTIDE SEQUENCE [LARGE SCALE GENOMIC DNA]</scope>
</reference>
<dbReference type="CDD" id="cd03809">
    <property type="entry name" value="GT4_MtfB-like"/>
    <property type="match status" value="1"/>
</dbReference>
<accession>A0A1G1Y1T6</accession>
<feature type="domain" description="Glycosyl transferase family 1" evidence="2">
    <location>
        <begin position="164"/>
        <end position="312"/>
    </location>
</feature>
<evidence type="ECO:0000313" key="4">
    <source>
        <dbReference type="EMBL" id="OGY46191.1"/>
    </source>
</evidence>
<dbReference type="Gene3D" id="3.40.50.2000">
    <property type="entry name" value="Glycogen Phosphorylase B"/>
    <property type="match status" value="2"/>
</dbReference>
<sequence>MRVQIDVSQLNAMNTYRGVGVYTDLLFQHLRHLKTLDTFSLTTEKTKEHPDLIHYPYFDVFFHTLPIKKRAKTVVTIHDVIPLVFPEHYRSGIKGSVRFLQQLLALNTVDAVITDSMCSKKDIIQHLKFPAEKIYVVHLAGNPLLHATSPNDVHTVLNKYSIPEKYLLYVGDINYNKNLPALLRAFSTLSQNLHLVMVGRSLNNIEIPEGRWIHDTIQEKGIAQRVHLLTDIPKHPATELATLFTGASAYVQPSLYEGFGLSVLDAMQCGTLVISSTGGSLPEVINDAALFFDPRNEHEMADTINQALSLSMTKKKIFLSLAQYNLKRFSWEKTAQKTYAIYKKVLETV</sequence>
<evidence type="ECO:0000313" key="5">
    <source>
        <dbReference type="Proteomes" id="UP000178385"/>
    </source>
</evidence>
<dbReference type="SUPFAM" id="SSF53756">
    <property type="entry name" value="UDP-Glycosyltransferase/glycogen phosphorylase"/>
    <property type="match status" value="1"/>
</dbReference>
<dbReference type="GO" id="GO:0016757">
    <property type="term" value="F:glycosyltransferase activity"/>
    <property type="evidence" value="ECO:0007669"/>
    <property type="project" value="InterPro"/>
</dbReference>
<dbReference type="Proteomes" id="UP000178385">
    <property type="component" value="Unassembled WGS sequence"/>
</dbReference>
<evidence type="ECO:0000259" key="3">
    <source>
        <dbReference type="Pfam" id="PF13439"/>
    </source>
</evidence>
<dbReference type="InterPro" id="IPR028098">
    <property type="entry name" value="Glyco_trans_4-like_N"/>
</dbReference>
<name>A0A1G1Y1T6_9BACT</name>
<keyword evidence="1" id="KW-0808">Transferase</keyword>
<gene>
    <name evidence="4" type="ORF">A2840_02530</name>
</gene>
<dbReference type="GO" id="GO:0009103">
    <property type="term" value="P:lipopolysaccharide biosynthetic process"/>
    <property type="evidence" value="ECO:0007669"/>
    <property type="project" value="TreeGrafter"/>
</dbReference>
<feature type="domain" description="Glycosyltransferase subfamily 4-like N-terminal" evidence="3">
    <location>
        <begin position="38"/>
        <end position="138"/>
    </location>
</feature>
<proteinExistence type="predicted"/>